<name>A0A4Y2ARC5_ARAVE</name>
<dbReference type="EMBL" id="BGPR01000026">
    <property type="protein sequence ID" value="GBL81736.1"/>
    <property type="molecule type" value="Genomic_DNA"/>
</dbReference>
<organism evidence="1 2">
    <name type="scientific">Araneus ventricosus</name>
    <name type="common">Orbweaver spider</name>
    <name type="synonym">Epeira ventricosa</name>
    <dbReference type="NCBI Taxonomy" id="182803"/>
    <lineage>
        <taxon>Eukaryota</taxon>
        <taxon>Metazoa</taxon>
        <taxon>Ecdysozoa</taxon>
        <taxon>Arthropoda</taxon>
        <taxon>Chelicerata</taxon>
        <taxon>Arachnida</taxon>
        <taxon>Araneae</taxon>
        <taxon>Araneomorphae</taxon>
        <taxon>Entelegynae</taxon>
        <taxon>Araneoidea</taxon>
        <taxon>Araneidae</taxon>
        <taxon>Araneus</taxon>
    </lineage>
</organism>
<sequence>MFGRPYSIDSSRRGVRYRHIDLAAVILPEFARHMILFYNEGLFHSFPDFIMQSLLLSKWLPPKCVSVEGKKQYASMLGLHDGKTLVSYVLKVKKKVALVSSLRGDFYATTSSFFPFKNPQEGR</sequence>
<comment type="caution">
    <text evidence="1">The sequence shown here is derived from an EMBL/GenBank/DDBJ whole genome shotgun (WGS) entry which is preliminary data.</text>
</comment>
<protein>
    <submittedName>
        <fullName evidence="1">Uncharacterized protein</fullName>
    </submittedName>
</protein>
<proteinExistence type="predicted"/>
<evidence type="ECO:0000313" key="2">
    <source>
        <dbReference type="Proteomes" id="UP000499080"/>
    </source>
</evidence>
<keyword evidence="2" id="KW-1185">Reference proteome</keyword>
<reference evidence="1 2" key="1">
    <citation type="journal article" date="2019" name="Sci. Rep.">
        <title>Orb-weaving spider Araneus ventricosus genome elucidates the spidroin gene catalogue.</title>
        <authorList>
            <person name="Kono N."/>
            <person name="Nakamura H."/>
            <person name="Ohtoshi R."/>
            <person name="Moran D.A.P."/>
            <person name="Shinohara A."/>
            <person name="Yoshida Y."/>
            <person name="Fujiwara M."/>
            <person name="Mori M."/>
            <person name="Tomita M."/>
            <person name="Arakawa K."/>
        </authorList>
    </citation>
    <scope>NUCLEOTIDE SEQUENCE [LARGE SCALE GENOMIC DNA]</scope>
</reference>
<dbReference type="AlphaFoldDB" id="A0A4Y2ARC5"/>
<accession>A0A4Y2ARC5</accession>
<dbReference type="Proteomes" id="UP000499080">
    <property type="component" value="Unassembled WGS sequence"/>
</dbReference>
<gene>
    <name evidence="1" type="ORF">AVEN_93507_1</name>
</gene>
<evidence type="ECO:0000313" key="1">
    <source>
        <dbReference type="EMBL" id="GBL81736.1"/>
    </source>
</evidence>